<evidence type="ECO:0000313" key="5">
    <source>
        <dbReference type="Proteomes" id="UP001291926"/>
    </source>
</evidence>
<dbReference type="InterPro" id="IPR032861">
    <property type="entry name" value="TAXi_N"/>
</dbReference>
<evidence type="ECO:0000313" key="4">
    <source>
        <dbReference type="EMBL" id="KAK4477682.1"/>
    </source>
</evidence>
<comment type="caution">
    <text evidence="4">The sequence shown here is derived from an EMBL/GenBank/DDBJ whole genome shotgun (WGS) entry which is preliminary data.</text>
</comment>
<protein>
    <recommendedName>
        <fullName evidence="3">Peptidase A1 domain-containing protein</fullName>
    </recommendedName>
</protein>
<evidence type="ECO:0000256" key="2">
    <source>
        <dbReference type="SAM" id="SignalP"/>
    </source>
</evidence>
<dbReference type="InterPro" id="IPR021109">
    <property type="entry name" value="Peptidase_aspartic_dom_sf"/>
</dbReference>
<keyword evidence="5" id="KW-1185">Reference proteome</keyword>
<sequence>MASSTLSILILFSLLVLCSFSNAKRSSPKPKGFIFPIKKNETVNQYYTSIQIGSNSTKLNVVIDISGNFLWFSSEDYFSSASSYLPIPCDSKECGIADGSGCILCEYHPPVPKCITNMCANDALNPFSGTVGYNGLSTDVLHVYSTHGQWYNFKRFPFQYSDTVLRQGLASSTQGVISLGRTRISLQAQLASAFKIREKFALCVPSSGHDGNLIIGNVAYNKPIDAISKSLISTPFIKSPVSSYVTEVNGNLTLGYFINVKSIRVNNKTLSFNNSLLSIDESTGDGGTCLRTVRSYTSLHRSIYRALVNEFVKAAASQGIKRVASVAPFGACFDVKTIANGKTVGPRVPIIDFVMNGKSVFWRFYGSNSMVRVSKNVMCLAFVEEVTPFVGPATSITIGGYQMENYLIEFDLTSSKLRFSPSLLLSGTSCSQFGAS</sequence>
<dbReference type="SUPFAM" id="SSF50630">
    <property type="entry name" value="Acid proteases"/>
    <property type="match status" value="1"/>
</dbReference>
<feature type="chain" id="PRO_5045988754" description="Peptidase A1 domain-containing protein" evidence="2">
    <location>
        <begin position="24"/>
        <end position="436"/>
    </location>
</feature>
<evidence type="ECO:0000259" key="3">
    <source>
        <dbReference type="PROSITE" id="PS51767"/>
    </source>
</evidence>
<proteinExistence type="inferred from homology"/>
<gene>
    <name evidence="4" type="ORF">RD792_016929</name>
</gene>
<dbReference type="PANTHER" id="PTHR47965:SF68">
    <property type="entry name" value="BASIC 7S GLOBULIN-LIKE"/>
    <property type="match status" value="1"/>
</dbReference>
<dbReference type="PROSITE" id="PS51767">
    <property type="entry name" value="PEPTIDASE_A1"/>
    <property type="match status" value="1"/>
</dbReference>
<keyword evidence="2" id="KW-0732">Signal</keyword>
<dbReference type="Proteomes" id="UP001291926">
    <property type="component" value="Unassembled WGS sequence"/>
</dbReference>
<comment type="similarity">
    <text evidence="1">Belongs to the peptidase A1 family.</text>
</comment>
<dbReference type="InterPro" id="IPR001461">
    <property type="entry name" value="Aspartic_peptidase_A1"/>
</dbReference>
<dbReference type="InterPro" id="IPR033121">
    <property type="entry name" value="PEPTIDASE_A1"/>
</dbReference>
<feature type="signal peptide" evidence="2">
    <location>
        <begin position="1"/>
        <end position="23"/>
    </location>
</feature>
<reference evidence="4 5" key="1">
    <citation type="journal article" date="2023" name="bioRxiv">
        <title>Genome report: Whole genome sequence and annotation of Penstemon davidsonii.</title>
        <authorList>
            <person name="Ostevik K.L."/>
            <person name="Alabady M."/>
            <person name="Zhang M."/>
            <person name="Rausher M.D."/>
        </authorList>
    </citation>
    <scope>NUCLEOTIDE SEQUENCE [LARGE SCALE GENOMIC DNA]</scope>
    <source>
        <strain evidence="4">DNT005</strain>
        <tissue evidence="4">Whole leaf</tissue>
    </source>
</reference>
<dbReference type="InterPro" id="IPR032799">
    <property type="entry name" value="TAXi_C"/>
</dbReference>
<dbReference type="EMBL" id="JAYDYQ010002688">
    <property type="protein sequence ID" value="KAK4477682.1"/>
    <property type="molecule type" value="Genomic_DNA"/>
</dbReference>
<dbReference type="Pfam" id="PF14541">
    <property type="entry name" value="TAXi_C"/>
    <property type="match status" value="1"/>
</dbReference>
<organism evidence="4 5">
    <name type="scientific">Penstemon davidsonii</name>
    <dbReference type="NCBI Taxonomy" id="160366"/>
    <lineage>
        <taxon>Eukaryota</taxon>
        <taxon>Viridiplantae</taxon>
        <taxon>Streptophyta</taxon>
        <taxon>Embryophyta</taxon>
        <taxon>Tracheophyta</taxon>
        <taxon>Spermatophyta</taxon>
        <taxon>Magnoliopsida</taxon>
        <taxon>eudicotyledons</taxon>
        <taxon>Gunneridae</taxon>
        <taxon>Pentapetalae</taxon>
        <taxon>asterids</taxon>
        <taxon>lamiids</taxon>
        <taxon>Lamiales</taxon>
        <taxon>Plantaginaceae</taxon>
        <taxon>Cheloneae</taxon>
        <taxon>Penstemon</taxon>
    </lineage>
</organism>
<feature type="domain" description="Peptidase A1" evidence="3">
    <location>
        <begin position="46"/>
        <end position="420"/>
    </location>
</feature>
<dbReference type="Pfam" id="PF14543">
    <property type="entry name" value="TAXi_N"/>
    <property type="match status" value="1"/>
</dbReference>
<dbReference type="Gene3D" id="2.40.70.10">
    <property type="entry name" value="Acid Proteases"/>
    <property type="match status" value="2"/>
</dbReference>
<name>A0ABR0CL37_9LAMI</name>
<accession>A0ABR0CL37</accession>
<evidence type="ECO:0000256" key="1">
    <source>
        <dbReference type="ARBA" id="ARBA00007447"/>
    </source>
</evidence>
<dbReference type="PANTHER" id="PTHR47965">
    <property type="entry name" value="ASPARTYL PROTEASE-RELATED"/>
    <property type="match status" value="1"/>
</dbReference>